<dbReference type="AlphaFoldDB" id="A0A2R7Z3R0"/>
<dbReference type="EMBL" id="PYXZ01000001">
    <property type="protein sequence ID" value="PUA83139.1"/>
    <property type="molecule type" value="Genomic_DNA"/>
</dbReference>
<dbReference type="Proteomes" id="UP000244867">
    <property type="component" value="Unassembled WGS sequence"/>
</dbReference>
<sequence length="200" mass="21577">MTEHKRSRVDESHVHALNDLARSLRSGGERSERFVPWFDPDGGGTASRVLVLMETPGPRTVAAGDLGFSSEDNEDPTAAALREAREGSGLVRSAYVRWNVVPWPLYDDSGRRRPPVVADLDEARPALSALLGLLPDLELVVAVGSPALTGVMRLLTSSDAVIDRLPRVLGVPHPSPRNARQQVEARSRLRRALAVGAALA</sequence>
<organism evidence="2 3">
    <name type="scientific">Nocardioides currus</name>
    <dbReference type="NCBI Taxonomy" id="2133958"/>
    <lineage>
        <taxon>Bacteria</taxon>
        <taxon>Bacillati</taxon>
        <taxon>Actinomycetota</taxon>
        <taxon>Actinomycetes</taxon>
        <taxon>Propionibacteriales</taxon>
        <taxon>Nocardioidaceae</taxon>
        <taxon>Nocardioides</taxon>
    </lineage>
</organism>
<dbReference type="RefSeq" id="WP_108343322.1">
    <property type="nucleotide sequence ID" value="NZ_PYXZ01000001.1"/>
</dbReference>
<feature type="domain" description="Uracil-DNA glycosylase-like" evidence="1">
    <location>
        <begin position="45"/>
        <end position="183"/>
    </location>
</feature>
<proteinExistence type="predicted"/>
<protein>
    <submittedName>
        <fullName evidence="2">Uracil-DNA glycosylase</fullName>
    </submittedName>
</protein>
<dbReference type="Pfam" id="PF03167">
    <property type="entry name" value="UDG"/>
    <property type="match status" value="1"/>
</dbReference>
<dbReference type="CDD" id="cd10035">
    <property type="entry name" value="UDG_like"/>
    <property type="match status" value="1"/>
</dbReference>
<name>A0A2R7Z3R0_9ACTN</name>
<dbReference type="InterPro" id="IPR036895">
    <property type="entry name" value="Uracil-DNA_glycosylase-like_sf"/>
</dbReference>
<reference evidence="2 3" key="1">
    <citation type="submission" date="2018-03" db="EMBL/GenBank/DDBJ databases">
        <authorList>
            <person name="Keele B.F."/>
        </authorList>
    </citation>
    <scope>NUCLEOTIDE SEQUENCE [LARGE SCALE GENOMIC DNA]</scope>
    <source>
        <strain evidence="2 3">IB-3</strain>
    </source>
</reference>
<evidence type="ECO:0000259" key="1">
    <source>
        <dbReference type="Pfam" id="PF03167"/>
    </source>
</evidence>
<comment type="caution">
    <text evidence="2">The sequence shown here is derived from an EMBL/GenBank/DDBJ whole genome shotgun (WGS) entry which is preliminary data.</text>
</comment>
<keyword evidence="3" id="KW-1185">Reference proteome</keyword>
<dbReference type="InterPro" id="IPR005122">
    <property type="entry name" value="Uracil-DNA_glycosylase-like"/>
</dbReference>
<evidence type="ECO:0000313" key="2">
    <source>
        <dbReference type="EMBL" id="PUA83139.1"/>
    </source>
</evidence>
<dbReference type="Gene3D" id="3.40.470.10">
    <property type="entry name" value="Uracil-DNA glycosylase-like domain"/>
    <property type="match status" value="1"/>
</dbReference>
<gene>
    <name evidence="2" type="ORF">C7S10_04200</name>
</gene>
<evidence type="ECO:0000313" key="3">
    <source>
        <dbReference type="Proteomes" id="UP000244867"/>
    </source>
</evidence>
<dbReference type="OrthoDB" id="4452717at2"/>
<dbReference type="SUPFAM" id="SSF52141">
    <property type="entry name" value="Uracil-DNA glycosylase-like"/>
    <property type="match status" value="1"/>
</dbReference>
<accession>A0A2R7Z3R0</accession>